<feature type="compositionally biased region" description="Gly residues" evidence="7">
    <location>
        <begin position="825"/>
        <end position="835"/>
    </location>
</feature>
<keyword evidence="5 6" id="KW-0539">Nucleus</keyword>
<dbReference type="GO" id="GO:0045893">
    <property type="term" value="P:positive regulation of DNA-templated transcription"/>
    <property type="evidence" value="ECO:0007669"/>
    <property type="project" value="InterPro"/>
</dbReference>
<feature type="compositionally biased region" description="Basic residues" evidence="7">
    <location>
        <begin position="925"/>
        <end position="937"/>
    </location>
</feature>
<dbReference type="RefSeq" id="XP_036676349.2">
    <property type="nucleotide sequence ID" value="XM_036820454.3"/>
</dbReference>
<keyword evidence="2" id="KW-0805">Transcription regulation</keyword>
<evidence type="ECO:0000259" key="8">
    <source>
        <dbReference type="PROSITE" id="PS50252"/>
    </source>
</evidence>
<dbReference type="Pfam" id="PF00907">
    <property type="entry name" value="T-box"/>
    <property type="match status" value="1"/>
</dbReference>
<feature type="region of interest" description="Disordered" evidence="7">
    <location>
        <begin position="535"/>
        <end position="571"/>
    </location>
</feature>
<dbReference type="CDD" id="cd20188">
    <property type="entry name" value="T-box_TBX2_3-like"/>
    <property type="match status" value="1"/>
</dbReference>
<comment type="caution">
    <text evidence="6">Lacks conserved residue(s) required for the propagation of feature annotation.</text>
</comment>
<dbReference type="PRINTS" id="PR00937">
    <property type="entry name" value="TBOX"/>
</dbReference>
<dbReference type="InterPro" id="IPR008967">
    <property type="entry name" value="p53-like_TF_DNA-bd_sf"/>
</dbReference>
<gene>
    <name evidence="10" type="primary">bi</name>
</gene>
<feature type="compositionally biased region" description="Pro residues" evidence="7">
    <location>
        <begin position="171"/>
        <end position="180"/>
    </location>
</feature>
<dbReference type="PROSITE" id="PS01283">
    <property type="entry name" value="TBOX_1"/>
    <property type="match status" value="1"/>
</dbReference>
<dbReference type="InterPro" id="IPR001699">
    <property type="entry name" value="TF_T-box"/>
</dbReference>
<organism evidence="9 10">
    <name type="scientific">Drosophila suzukii</name>
    <name type="common">Spotted-wing drosophila fruit fly</name>
    <dbReference type="NCBI Taxonomy" id="28584"/>
    <lineage>
        <taxon>Eukaryota</taxon>
        <taxon>Metazoa</taxon>
        <taxon>Ecdysozoa</taxon>
        <taxon>Arthropoda</taxon>
        <taxon>Hexapoda</taxon>
        <taxon>Insecta</taxon>
        <taxon>Pterygota</taxon>
        <taxon>Neoptera</taxon>
        <taxon>Endopterygota</taxon>
        <taxon>Diptera</taxon>
        <taxon>Brachycera</taxon>
        <taxon>Muscomorpha</taxon>
        <taxon>Ephydroidea</taxon>
        <taxon>Drosophilidae</taxon>
        <taxon>Drosophila</taxon>
        <taxon>Sophophora</taxon>
    </lineage>
</organism>
<dbReference type="InterPro" id="IPR046360">
    <property type="entry name" value="T-box_DNA-bd"/>
</dbReference>
<evidence type="ECO:0000256" key="2">
    <source>
        <dbReference type="ARBA" id="ARBA00023015"/>
    </source>
</evidence>
<dbReference type="GO" id="GO:0005634">
    <property type="term" value="C:nucleus"/>
    <property type="evidence" value="ECO:0007669"/>
    <property type="project" value="UniProtKB-SubCell"/>
</dbReference>
<dbReference type="Proteomes" id="UP001652628">
    <property type="component" value="Chromosome X"/>
</dbReference>
<evidence type="ECO:0000256" key="6">
    <source>
        <dbReference type="PROSITE-ProRule" id="PRU00201"/>
    </source>
</evidence>
<feature type="region of interest" description="Disordered" evidence="7">
    <location>
        <begin position="918"/>
        <end position="972"/>
    </location>
</feature>
<feature type="compositionally biased region" description="Low complexity" evidence="7">
    <location>
        <begin position="51"/>
        <end position="91"/>
    </location>
</feature>
<dbReference type="GO" id="GO:0000785">
    <property type="term" value="C:chromatin"/>
    <property type="evidence" value="ECO:0007669"/>
    <property type="project" value="TreeGrafter"/>
</dbReference>
<accession>A0AB40ACY2</accession>
<feature type="compositionally biased region" description="Low complexity" evidence="7">
    <location>
        <begin position="108"/>
        <end position="154"/>
    </location>
</feature>
<feature type="region of interest" description="Disordered" evidence="7">
    <location>
        <begin position="51"/>
        <end position="253"/>
    </location>
</feature>
<dbReference type="InterPro" id="IPR036960">
    <property type="entry name" value="T-box_sf"/>
</dbReference>
<feature type="compositionally biased region" description="Low complexity" evidence="7">
    <location>
        <begin position="231"/>
        <end position="243"/>
    </location>
</feature>
<dbReference type="InterPro" id="IPR021101">
    <property type="entry name" value="Optomoror-blind_N"/>
</dbReference>
<dbReference type="GO" id="GO:0000981">
    <property type="term" value="F:DNA-binding transcription factor activity, RNA polymerase II-specific"/>
    <property type="evidence" value="ECO:0007669"/>
    <property type="project" value="TreeGrafter"/>
</dbReference>
<dbReference type="InterPro" id="IPR018186">
    <property type="entry name" value="TF_T-box_CS"/>
</dbReference>
<keyword evidence="9" id="KW-1185">Reference proteome</keyword>
<keyword evidence="4" id="KW-0804">Transcription</keyword>
<keyword evidence="3 6" id="KW-0238">DNA-binding</keyword>
<evidence type="ECO:0000313" key="9">
    <source>
        <dbReference type="Proteomes" id="UP001652628"/>
    </source>
</evidence>
<dbReference type="GO" id="GO:0000978">
    <property type="term" value="F:RNA polymerase II cis-regulatory region sequence-specific DNA binding"/>
    <property type="evidence" value="ECO:0007669"/>
    <property type="project" value="InterPro"/>
</dbReference>
<dbReference type="AlphaFoldDB" id="A0AB40ACY2"/>
<protein>
    <submittedName>
        <fullName evidence="10">Optomotor-blind protein isoform X1</fullName>
    </submittedName>
</protein>
<name>A0AB40ACY2_DROSZ</name>
<proteinExistence type="predicted"/>
<evidence type="ECO:0000256" key="5">
    <source>
        <dbReference type="ARBA" id="ARBA00023242"/>
    </source>
</evidence>
<feature type="compositionally biased region" description="Low complexity" evidence="7">
    <location>
        <begin position="839"/>
        <end position="855"/>
    </location>
</feature>
<dbReference type="PROSITE" id="PS50252">
    <property type="entry name" value="TBOX_3"/>
    <property type="match status" value="1"/>
</dbReference>
<dbReference type="GeneID" id="108016568"/>
<dbReference type="SMART" id="SM00425">
    <property type="entry name" value="TBOX"/>
    <property type="match status" value="1"/>
</dbReference>
<reference evidence="10" key="1">
    <citation type="submission" date="2025-08" db="UniProtKB">
        <authorList>
            <consortium name="RefSeq"/>
        </authorList>
    </citation>
    <scope>IDENTIFICATION</scope>
</reference>
<dbReference type="GO" id="GO:0001708">
    <property type="term" value="P:cell fate specification"/>
    <property type="evidence" value="ECO:0007669"/>
    <property type="project" value="TreeGrafter"/>
</dbReference>
<dbReference type="PANTHER" id="PTHR11267:SF181">
    <property type="entry name" value="OPTOMOTOR-BLIND PROTEIN"/>
    <property type="match status" value="1"/>
</dbReference>
<dbReference type="Pfam" id="PF11078">
    <property type="entry name" value="Optomotor-blind"/>
    <property type="match status" value="1"/>
</dbReference>
<evidence type="ECO:0000256" key="4">
    <source>
        <dbReference type="ARBA" id="ARBA00023163"/>
    </source>
</evidence>
<feature type="region of interest" description="Disordered" evidence="7">
    <location>
        <begin position="813"/>
        <end position="889"/>
    </location>
</feature>
<feature type="compositionally biased region" description="Low complexity" evidence="7">
    <location>
        <begin position="938"/>
        <end position="947"/>
    </location>
</feature>
<feature type="compositionally biased region" description="Low complexity" evidence="7">
    <location>
        <begin position="194"/>
        <end position="223"/>
    </location>
</feature>
<evidence type="ECO:0000256" key="3">
    <source>
        <dbReference type="ARBA" id="ARBA00023125"/>
    </source>
</evidence>
<feature type="domain" description="T-box" evidence="8">
    <location>
        <begin position="337"/>
        <end position="518"/>
    </location>
</feature>
<evidence type="ECO:0000256" key="1">
    <source>
        <dbReference type="ARBA" id="ARBA00004123"/>
    </source>
</evidence>
<dbReference type="SUPFAM" id="SSF49417">
    <property type="entry name" value="p53-like transcription factors"/>
    <property type="match status" value="1"/>
</dbReference>
<dbReference type="PROSITE" id="PS01264">
    <property type="entry name" value="TBOX_2"/>
    <property type="match status" value="1"/>
</dbReference>
<feature type="compositionally biased region" description="Basic residues" evidence="7">
    <location>
        <begin position="948"/>
        <end position="963"/>
    </location>
</feature>
<dbReference type="PANTHER" id="PTHR11267">
    <property type="entry name" value="T-BOX PROTEIN-RELATED"/>
    <property type="match status" value="1"/>
</dbReference>
<evidence type="ECO:0000313" key="10">
    <source>
        <dbReference type="RefSeq" id="XP_036676349.2"/>
    </source>
</evidence>
<comment type="subcellular location">
    <subcellularLocation>
        <location evidence="1 6">Nucleus</location>
    </subcellularLocation>
</comment>
<sequence length="972" mass="102727">MRYDVQELLLHQSAEDPFARFANGMAYHPFLQLTQRPTDFSVSSLLTAGSNNSATSGNNNNSSNNNTNSSNSNNNNSSNNTNSSNTNNTNNLVAVSPTGGGAQLSPQSNHSSSNTTTTSNTNNSSSNNNNNNNNNTNNNNNNHTNNNNNNNNTNQKQGHHLSTTEETPSPAGTPPPPPPQIVGVAGALQPPPNSAAHPSHHPPAAAHHSPSTGAAAPPAGATGLPPPTPPHHLQQQQQQQQHQAPPPPPYFPAAALAALAGSPAGPHPGLYPGGGLRFPPHHPGAHPHAHHLGSAYTTAEDVVLASAVAHQLHPAMRPLRALQPEDDGVVDDPKVTLEGKDLWEKFHKLGTEMVITKSGRQMFPQMKFRVSGLDAKAKYILLLDIVAADDYRYKFHNSRWMVAGKADPEMPKRMYIHPDSPTTGEQWMQKVVSFHKLKLTNNISDKHGFVSTTILNSMHKYQPRFHLVRANDILKLPYSTFRTYVFKETEFIAVTAYQNEKITQLKIDNNPFAKGFRDTGAGKREKNCYRQALMSNRGSDSDKLNPTHVSSSRAPLHLGHAGRPPHLHPHAALLDNQQDDDDKLLDVVGPPQSPLLPLSHSLQQMHAHQHSALAAWFNHLAGAGAGASEHAAAAAANASAEDALRRRLQADADVERDGSDSSCSESVGGSTGGAFRPTSTGSPKEAVGAAAAAAAAGLNPGGGSYPSPNISVGPPIHPSPHLLPYLYPHGLYPPPHLGLLHNPAAAAAMSPAGLNPGLLFNAQLALAAQHPALFGHAYAAAGHTPVSPLQGLKSHRFSPYSLPGSLGSAFDAVTPGSNANRSGDPAGGLGGGGVVENGPRSLSSSPRPRPASHSPPTRPISMSPTTPPSLMKQPRGGGGVAQSQHSPSELKSMEKMVNGLEVQHNGSAAAAAAALQLAEEAAQHHQGHHTQAHHPQAHHQQQQQAQAHPHHQSHHQTHHHSHHGAPTGGGDQ</sequence>
<feature type="region of interest" description="Disordered" evidence="7">
    <location>
        <begin position="652"/>
        <end position="683"/>
    </location>
</feature>
<evidence type="ECO:0000256" key="7">
    <source>
        <dbReference type="SAM" id="MobiDB-lite"/>
    </source>
</evidence>
<dbReference type="Gene3D" id="2.60.40.820">
    <property type="entry name" value="Transcription factor, T-box"/>
    <property type="match status" value="1"/>
</dbReference>